<comment type="pathway">
    <text evidence="2">Lipid metabolism.</text>
</comment>
<dbReference type="InterPro" id="IPR029063">
    <property type="entry name" value="SAM-dependent_MTases_sf"/>
</dbReference>
<dbReference type="CDD" id="cd02440">
    <property type="entry name" value="AdoMet_MTases"/>
    <property type="match status" value="1"/>
</dbReference>
<protein>
    <recommendedName>
        <fullName evidence="5">phosphoethanolamine N-methyltransferase</fullName>
        <ecNumber evidence="5">2.1.1.103</ecNumber>
    </recommendedName>
</protein>
<dbReference type="Gene3D" id="3.40.50.150">
    <property type="entry name" value="Vaccinia Virus protein VP39"/>
    <property type="match status" value="1"/>
</dbReference>
<comment type="caution">
    <text evidence="8">The sequence shown here is derived from an EMBL/GenBank/DDBJ whole genome shotgun (WGS) entry which is preliminary data.</text>
</comment>
<dbReference type="Proteomes" id="UP001166286">
    <property type="component" value="Unassembled WGS sequence"/>
</dbReference>
<dbReference type="PANTHER" id="PTHR44307">
    <property type="entry name" value="PHOSPHOETHANOLAMINE METHYLTRANSFERASE"/>
    <property type="match status" value="1"/>
</dbReference>
<dbReference type="AlphaFoldDB" id="A0AA39QXQ5"/>
<keyword evidence="3" id="KW-0489">Methyltransferase</keyword>
<evidence type="ECO:0000256" key="6">
    <source>
        <dbReference type="ARBA" id="ARBA00047619"/>
    </source>
</evidence>
<dbReference type="GO" id="GO:0032259">
    <property type="term" value="P:methylation"/>
    <property type="evidence" value="ECO:0007669"/>
    <property type="project" value="UniProtKB-KW"/>
</dbReference>
<dbReference type="EC" id="2.1.1.103" evidence="5"/>
<evidence type="ECO:0000256" key="4">
    <source>
        <dbReference type="ARBA" id="ARBA00022679"/>
    </source>
</evidence>
<dbReference type="SUPFAM" id="SSF53335">
    <property type="entry name" value="S-adenosyl-L-methionine-dependent methyltransferases"/>
    <property type="match status" value="1"/>
</dbReference>
<dbReference type="EMBL" id="JAFEKC020000014">
    <property type="protein sequence ID" value="KAK0511177.1"/>
    <property type="molecule type" value="Genomic_DNA"/>
</dbReference>
<evidence type="ECO:0000313" key="9">
    <source>
        <dbReference type="Proteomes" id="UP001166286"/>
    </source>
</evidence>
<keyword evidence="9" id="KW-1185">Reference proteome</keyword>
<organism evidence="8 9">
    <name type="scientific">Cladonia borealis</name>
    <dbReference type="NCBI Taxonomy" id="184061"/>
    <lineage>
        <taxon>Eukaryota</taxon>
        <taxon>Fungi</taxon>
        <taxon>Dikarya</taxon>
        <taxon>Ascomycota</taxon>
        <taxon>Pezizomycotina</taxon>
        <taxon>Lecanoromycetes</taxon>
        <taxon>OSLEUM clade</taxon>
        <taxon>Lecanoromycetidae</taxon>
        <taxon>Lecanorales</taxon>
        <taxon>Lecanorineae</taxon>
        <taxon>Cladoniaceae</taxon>
        <taxon>Cladonia</taxon>
    </lineage>
</organism>
<accession>A0AA39QXQ5</accession>
<evidence type="ECO:0000256" key="5">
    <source>
        <dbReference type="ARBA" id="ARBA00035674"/>
    </source>
</evidence>
<evidence type="ECO:0000313" key="8">
    <source>
        <dbReference type="EMBL" id="KAK0511177.1"/>
    </source>
</evidence>
<evidence type="ECO:0000256" key="1">
    <source>
        <dbReference type="ARBA" id="ARBA00004969"/>
    </source>
</evidence>
<proteinExistence type="predicted"/>
<dbReference type="PANTHER" id="PTHR44307:SF2">
    <property type="entry name" value="PHOSPHOETHANOLAMINE METHYLTRANSFERASE ISOFORM X1"/>
    <property type="match status" value="1"/>
</dbReference>
<dbReference type="GO" id="GO:0000234">
    <property type="term" value="F:phosphoethanolamine N-methyltransferase activity"/>
    <property type="evidence" value="ECO:0007669"/>
    <property type="project" value="UniProtKB-EC"/>
</dbReference>
<reference evidence="8" key="1">
    <citation type="submission" date="2023-03" db="EMBL/GenBank/DDBJ databases">
        <title>Complete genome of Cladonia borealis.</title>
        <authorList>
            <person name="Park H."/>
        </authorList>
    </citation>
    <scope>NUCLEOTIDE SEQUENCE</scope>
    <source>
        <strain evidence="8">ANT050790</strain>
    </source>
</reference>
<comment type="catalytic activity">
    <reaction evidence="6">
        <text>N,N-dimethylethanolamine phosphate + S-adenosyl-L-methionine = phosphocholine + S-adenosyl-L-homocysteine + H(+)</text>
        <dbReference type="Rhea" id="RHEA:25325"/>
        <dbReference type="ChEBI" id="CHEBI:15378"/>
        <dbReference type="ChEBI" id="CHEBI:57856"/>
        <dbReference type="ChEBI" id="CHEBI:58641"/>
        <dbReference type="ChEBI" id="CHEBI:59789"/>
        <dbReference type="ChEBI" id="CHEBI:295975"/>
        <dbReference type="EC" id="2.1.1.103"/>
    </reaction>
    <physiologicalReaction direction="left-to-right" evidence="6">
        <dbReference type="Rhea" id="RHEA:25326"/>
    </physiologicalReaction>
</comment>
<evidence type="ECO:0000256" key="7">
    <source>
        <dbReference type="ARBA" id="ARBA00047841"/>
    </source>
</evidence>
<dbReference type="Pfam" id="PF02353">
    <property type="entry name" value="CMAS"/>
    <property type="match status" value="1"/>
</dbReference>
<sequence length="292" mass="32933">MESSTPHQRNTEGNEDDKNNFVSKMALYDLKIARSTLASISHKPTWTIADTASFDCMHYDGDAALDLCAHKLALQPDQRVLDIGSGFSATGRFLALKYQVHVTGVELQPEVHELADTITRKNAEERVVKNVRSVNADFLTLTGDEIYGQDERVPFDHALSLLCIMHLPQSARQPFFEQAHKYLKEGGRIFIEDFYQRKPLIDDERVKLRNLVACTFLPTKSEYSATVAEAGFDSIEFEDVTEHWRDILVARAKKYKAKANNSPDLEKFYDTVAELFLGGDLGGVRLTATKRS</sequence>
<name>A0AA39QXQ5_9LECA</name>
<keyword evidence="4" id="KW-0808">Transferase</keyword>
<comment type="catalytic activity">
    <reaction evidence="7">
        <text>N-methylethanolamine phosphate + S-adenosyl-L-methionine = N,N-dimethylethanolamine phosphate + S-adenosyl-L-homocysteine + H(+)</text>
        <dbReference type="Rhea" id="RHEA:25321"/>
        <dbReference type="ChEBI" id="CHEBI:15378"/>
        <dbReference type="ChEBI" id="CHEBI:57781"/>
        <dbReference type="ChEBI" id="CHEBI:57856"/>
        <dbReference type="ChEBI" id="CHEBI:58641"/>
        <dbReference type="ChEBI" id="CHEBI:59789"/>
        <dbReference type="EC" id="2.1.1.103"/>
    </reaction>
    <physiologicalReaction direction="left-to-right" evidence="7">
        <dbReference type="Rhea" id="RHEA:25322"/>
    </physiologicalReaction>
</comment>
<comment type="pathway">
    <text evidence="1">Phospholipid metabolism; phosphatidylcholine biosynthesis.</text>
</comment>
<evidence type="ECO:0000256" key="2">
    <source>
        <dbReference type="ARBA" id="ARBA00005189"/>
    </source>
</evidence>
<gene>
    <name evidence="8" type="ORF">JMJ35_006729</name>
</gene>
<evidence type="ECO:0000256" key="3">
    <source>
        <dbReference type="ARBA" id="ARBA00022603"/>
    </source>
</evidence>